<keyword evidence="3" id="KW-1185">Reference proteome</keyword>
<dbReference type="AlphaFoldDB" id="A0A6A5W7E0"/>
<gene>
    <name evidence="2" type="ORF">P154DRAFT_623525</name>
</gene>
<reference evidence="2" key="1">
    <citation type="journal article" date="2020" name="Stud. Mycol.">
        <title>101 Dothideomycetes genomes: a test case for predicting lifestyles and emergence of pathogens.</title>
        <authorList>
            <person name="Haridas S."/>
            <person name="Albert R."/>
            <person name="Binder M."/>
            <person name="Bloem J."/>
            <person name="Labutti K."/>
            <person name="Salamov A."/>
            <person name="Andreopoulos B."/>
            <person name="Baker S."/>
            <person name="Barry K."/>
            <person name="Bills G."/>
            <person name="Bluhm B."/>
            <person name="Cannon C."/>
            <person name="Castanera R."/>
            <person name="Culley D."/>
            <person name="Daum C."/>
            <person name="Ezra D."/>
            <person name="Gonzalez J."/>
            <person name="Henrissat B."/>
            <person name="Kuo A."/>
            <person name="Liang C."/>
            <person name="Lipzen A."/>
            <person name="Lutzoni F."/>
            <person name="Magnuson J."/>
            <person name="Mondo S."/>
            <person name="Nolan M."/>
            <person name="Ohm R."/>
            <person name="Pangilinan J."/>
            <person name="Park H.-J."/>
            <person name="Ramirez L."/>
            <person name="Alfaro M."/>
            <person name="Sun H."/>
            <person name="Tritt A."/>
            <person name="Yoshinaga Y."/>
            <person name="Zwiers L.-H."/>
            <person name="Turgeon B."/>
            <person name="Goodwin S."/>
            <person name="Spatafora J."/>
            <person name="Crous P."/>
            <person name="Grigoriev I."/>
        </authorList>
    </citation>
    <scope>NUCLEOTIDE SEQUENCE</scope>
    <source>
        <strain evidence="2">CBS 123094</strain>
    </source>
</reference>
<evidence type="ECO:0008006" key="4">
    <source>
        <dbReference type="Google" id="ProtNLM"/>
    </source>
</evidence>
<feature type="signal peptide" evidence="1">
    <location>
        <begin position="1"/>
        <end position="19"/>
    </location>
</feature>
<organism evidence="2 3">
    <name type="scientific">Amniculicola lignicola CBS 123094</name>
    <dbReference type="NCBI Taxonomy" id="1392246"/>
    <lineage>
        <taxon>Eukaryota</taxon>
        <taxon>Fungi</taxon>
        <taxon>Dikarya</taxon>
        <taxon>Ascomycota</taxon>
        <taxon>Pezizomycotina</taxon>
        <taxon>Dothideomycetes</taxon>
        <taxon>Pleosporomycetidae</taxon>
        <taxon>Pleosporales</taxon>
        <taxon>Amniculicolaceae</taxon>
        <taxon>Amniculicola</taxon>
    </lineage>
</organism>
<evidence type="ECO:0000313" key="2">
    <source>
        <dbReference type="EMBL" id="KAF1996011.1"/>
    </source>
</evidence>
<proteinExistence type="predicted"/>
<dbReference type="OrthoDB" id="4672515at2759"/>
<dbReference type="Proteomes" id="UP000799779">
    <property type="component" value="Unassembled WGS sequence"/>
</dbReference>
<keyword evidence="1" id="KW-0732">Signal</keyword>
<protein>
    <recommendedName>
        <fullName evidence="4">Cyanovirin-N domain-containing protein</fullName>
    </recommendedName>
</protein>
<sequence>MKYCSFISALSLFFSLSTAAPLTSSQPAVVGKSIRENCINLEIRNSWLFAECLTGEDSTTRIQSGVGIYNKFGNDDGVLKHSGPIMEVGPALVMTANSSTTHHSKEHIKVYNGHLLSDTFATPNPPITPSKYPVPKDPTFLFGGKTSCADQSTDRDFCRTNVDSCTNSTRNDRREGWWTSESPYHCYVPFIYFPDIHFEFEAFKVMSEGDWNVIGYRDEACKEKIQRVYPEDTGICKVFGDRDEQRVRAFTIVPAFNGDPW</sequence>
<accession>A0A6A5W7E0</accession>
<evidence type="ECO:0000256" key="1">
    <source>
        <dbReference type="SAM" id="SignalP"/>
    </source>
</evidence>
<dbReference type="EMBL" id="ML977630">
    <property type="protein sequence ID" value="KAF1996011.1"/>
    <property type="molecule type" value="Genomic_DNA"/>
</dbReference>
<feature type="chain" id="PRO_5025389611" description="Cyanovirin-N domain-containing protein" evidence="1">
    <location>
        <begin position="20"/>
        <end position="261"/>
    </location>
</feature>
<name>A0A6A5W7E0_9PLEO</name>
<evidence type="ECO:0000313" key="3">
    <source>
        <dbReference type="Proteomes" id="UP000799779"/>
    </source>
</evidence>